<feature type="signal peptide" evidence="1">
    <location>
        <begin position="1"/>
        <end position="30"/>
    </location>
</feature>
<evidence type="ECO:0000313" key="2">
    <source>
        <dbReference type="EMBL" id="UXY40414.1"/>
    </source>
</evidence>
<evidence type="ECO:0000256" key="1">
    <source>
        <dbReference type="SAM" id="SignalP"/>
    </source>
</evidence>
<name>A0ABY6F182_9ACTN</name>
<dbReference type="Proteomes" id="UP001060733">
    <property type="component" value="Plasmid punmamed2"/>
</dbReference>
<organism evidence="2 3">
    <name type="scientific">Streptomyces albidocamelliae</name>
    <dbReference type="NCBI Taxonomy" id="2981135"/>
    <lineage>
        <taxon>Bacteria</taxon>
        <taxon>Bacillati</taxon>
        <taxon>Actinomycetota</taxon>
        <taxon>Actinomycetes</taxon>
        <taxon>Kitasatosporales</taxon>
        <taxon>Streptomycetaceae</taxon>
        <taxon>Streptomyces</taxon>
    </lineage>
</organism>
<accession>A0ABY6F182</accession>
<gene>
    <name evidence="2" type="ORF">N8I86_38260</name>
</gene>
<dbReference type="EMBL" id="CP106796">
    <property type="protein sequence ID" value="UXY40414.1"/>
    <property type="molecule type" value="Genomic_DNA"/>
</dbReference>
<proteinExistence type="predicted"/>
<keyword evidence="3" id="KW-1185">Reference proteome</keyword>
<protein>
    <submittedName>
        <fullName evidence="2">Uncharacterized protein</fullName>
    </submittedName>
</protein>
<sequence>MRSGSPWQRVSTAAVAGAAAVAILAPAASAAPAVNGTPHAHASQAGTALPRQLTQDAYVAWLKKQHTDAAAATLKAFTKLSNLRKYIFLQQLQNRSAYAALQAQLKGGPKGFHKTVPYNKVISIARDVAITKTRGKKPATTVTFTVTQTIYNIPVTSHTVWATYQTAKGKQLKVTDSGARVTNTNGAYAIKATSSGSTHTGATAQWHGAPRVASVGKAIDKQQSVATSASVSWKAGLTTN</sequence>
<reference evidence="2" key="1">
    <citation type="submission" date="2022-10" db="EMBL/GenBank/DDBJ databases">
        <authorList>
            <person name="Mo P."/>
        </authorList>
    </citation>
    <scope>NUCLEOTIDE SEQUENCE</scope>
    <source>
        <strain evidence="2">HUAS 14-6</strain>
        <plasmid evidence="2">punmamed2</plasmid>
    </source>
</reference>
<dbReference type="RefSeq" id="WP_263280274.1">
    <property type="nucleotide sequence ID" value="NZ_CP106796.1"/>
</dbReference>
<keyword evidence="2" id="KW-0614">Plasmid</keyword>
<feature type="chain" id="PRO_5046643745" evidence="1">
    <location>
        <begin position="31"/>
        <end position="240"/>
    </location>
</feature>
<geneLocation type="plasmid" evidence="2 3">
    <name>punmamed2</name>
</geneLocation>
<evidence type="ECO:0000313" key="3">
    <source>
        <dbReference type="Proteomes" id="UP001060733"/>
    </source>
</evidence>
<keyword evidence="1" id="KW-0732">Signal</keyword>